<organism evidence="6 7">
    <name type="scientific">Nocardiopsis mwathae</name>
    <dbReference type="NCBI Taxonomy" id="1472723"/>
    <lineage>
        <taxon>Bacteria</taxon>
        <taxon>Bacillati</taxon>
        <taxon>Actinomycetota</taxon>
        <taxon>Actinomycetes</taxon>
        <taxon>Streptosporangiales</taxon>
        <taxon>Nocardiopsidaceae</taxon>
        <taxon>Nocardiopsis</taxon>
    </lineage>
</organism>
<comment type="catalytic activity">
    <reaction evidence="4">
        <text>D-erythrose 4-phosphate + phosphoenolpyruvate + H2O = 7-phospho-2-dehydro-3-deoxy-D-arabino-heptonate + phosphate</text>
        <dbReference type="Rhea" id="RHEA:14717"/>
        <dbReference type="ChEBI" id="CHEBI:15377"/>
        <dbReference type="ChEBI" id="CHEBI:16897"/>
        <dbReference type="ChEBI" id="CHEBI:43474"/>
        <dbReference type="ChEBI" id="CHEBI:58394"/>
        <dbReference type="ChEBI" id="CHEBI:58702"/>
        <dbReference type="EC" id="2.5.1.54"/>
    </reaction>
</comment>
<feature type="region of interest" description="Disordered" evidence="5">
    <location>
        <begin position="1"/>
        <end position="26"/>
    </location>
</feature>
<evidence type="ECO:0000256" key="1">
    <source>
        <dbReference type="ARBA" id="ARBA00008911"/>
    </source>
</evidence>
<dbReference type="Gene3D" id="3.20.20.70">
    <property type="entry name" value="Aldolase class I"/>
    <property type="match status" value="1"/>
</dbReference>
<reference evidence="6 7" key="1">
    <citation type="submission" date="2020-08" db="EMBL/GenBank/DDBJ databases">
        <title>Sequencing the genomes of 1000 actinobacteria strains.</title>
        <authorList>
            <person name="Klenk H.-P."/>
        </authorList>
    </citation>
    <scope>NUCLEOTIDE SEQUENCE [LARGE SCALE GENOMIC DNA]</scope>
    <source>
        <strain evidence="6 7">DSM 46659</strain>
    </source>
</reference>
<dbReference type="AlphaFoldDB" id="A0A7W9YF34"/>
<evidence type="ECO:0000256" key="2">
    <source>
        <dbReference type="ARBA" id="ARBA00022679"/>
    </source>
</evidence>
<keyword evidence="7" id="KW-1185">Reference proteome</keyword>
<dbReference type="InterPro" id="IPR013785">
    <property type="entry name" value="Aldolase_TIM"/>
</dbReference>
<dbReference type="GO" id="GO:0003849">
    <property type="term" value="F:3-deoxy-7-phosphoheptulonate synthase activity"/>
    <property type="evidence" value="ECO:0007669"/>
    <property type="project" value="UniProtKB-EC"/>
</dbReference>
<keyword evidence="3" id="KW-0104">Cadmium</keyword>
<comment type="caution">
    <text evidence="6">The sequence shown here is derived from an EMBL/GenBank/DDBJ whole genome shotgun (WGS) entry which is preliminary data.</text>
</comment>
<dbReference type="PANTHER" id="PTHR21337">
    <property type="entry name" value="PHOSPHO-2-DEHYDRO-3-DEOXYHEPTONATE ALDOLASE 1, 2"/>
    <property type="match status" value="1"/>
</dbReference>
<dbReference type="GO" id="GO:0009073">
    <property type="term" value="P:aromatic amino acid family biosynthetic process"/>
    <property type="evidence" value="ECO:0007669"/>
    <property type="project" value="UniProtKB-KW"/>
</dbReference>
<dbReference type="GO" id="GO:0008652">
    <property type="term" value="P:amino acid biosynthetic process"/>
    <property type="evidence" value="ECO:0007669"/>
    <property type="project" value="UniProtKB-KW"/>
</dbReference>
<gene>
    <name evidence="6" type="ORF">HNR23_001007</name>
</gene>
<comment type="cofactor">
    <cofactor evidence="3">
        <name>Mn(2+)</name>
        <dbReference type="ChEBI" id="CHEBI:29035"/>
    </cofactor>
    <cofactor evidence="3">
        <name>Co(2+)</name>
        <dbReference type="ChEBI" id="CHEBI:48828"/>
    </cofactor>
    <cofactor evidence="3">
        <name>Cd(2+)</name>
        <dbReference type="ChEBI" id="CHEBI:48775"/>
    </cofactor>
    <text evidence="3">Binds 1 divalent cation per subunit. The enzyme is active with manganese, cobalt or cadmium ions.</text>
</comment>
<evidence type="ECO:0000313" key="7">
    <source>
        <dbReference type="Proteomes" id="UP000546642"/>
    </source>
</evidence>
<feature type="binding site" evidence="3">
    <location>
        <position position="347"/>
    </location>
    <ligand>
        <name>Mn(2+)</name>
        <dbReference type="ChEBI" id="CHEBI:29035"/>
    </ligand>
</feature>
<dbReference type="Proteomes" id="UP000546642">
    <property type="component" value="Unassembled WGS sequence"/>
</dbReference>
<dbReference type="UniPathway" id="UPA00053">
    <property type="reaction ID" value="UER00084"/>
</dbReference>
<feature type="compositionally biased region" description="Low complexity" evidence="5">
    <location>
        <begin position="1"/>
        <end position="18"/>
    </location>
</feature>
<evidence type="ECO:0000256" key="3">
    <source>
        <dbReference type="PIRSR" id="PIRSR602480-1"/>
    </source>
</evidence>
<dbReference type="EMBL" id="JACHDS010000001">
    <property type="protein sequence ID" value="MBB6170947.1"/>
    <property type="molecule type" value="Genomic_DNA"/>
</dbReference>
<keyword evidence="2 4" id="KW-0808">Transferase</keyword>
<keyword evidence="4" id="KW-0057">Aromatic amino acid biosynthesis</keyword>
<dbReference type="RefSeq" id="WP_184073975.1">
    <property type="nucleotide sequence ID" value="NZ_JACHDS010000001.1"/>
</dbReference>
<feature type="binding site" evidence="3">
    <location>
        <position position="305"/>
    </location>
    <ligand>
        <name>Mn(2+)</name>
        <dbReference type="ChEBI" id="CHEBI:29035"/>
    </ligand>
</feature>
<dbReference type="GO" id="GO:0009423">
    <property type="term" value="P:chorismate biosynthetic process"/>
    <property type="evidence" value="ECO:0007669"/>
    <property type="project" value="UniProtKB-UniPathway"/>
</dbReference>
<dbReference type="SUPFAM" id="SSF51569">
    <property type="entry name" value="Aldolase"/>
    <property type="match status" value="1"/>
</dbReference>
<dbReference type="PANTHER" id="PTHR21337:SF0">
    <property type="entry name" value="PHOSPHO-2-DEHYDRO-3-DEOXYHEPTONATE ALDOLASE"/>
    <property type="match status" value="1"/>
</dbReference>
<accession>A0A7W9YF34</accession>
<dbReference type="EC" id="2.5.1.54" evidence="4"/>
<evidence type="ECO:0000256" key="4">
    <source>
        <dbReference type="RuleBase" id="RU363071"/>
    </source>
</evidence>
<dbReference type="InterPro" id="IPR002480">
    <property type="entry name" value="DAHP_synth_2"/>
</dbReference>
<name>A0A7W9YF34_9ACTN</name>
<comment type="pathway">
    <text evidence="4">Metabolic intermediate biosynthesis; chorismate biosynthesis; chorismate from D-erythrose 4-phosphate and phosphoenolpyruvate: step 1/7.</text>
</comment>
<protein>
    <recommendedName>
        <fullName evidence="4">Phospho-2-dehydro-3-deoxyheptonate aldolase</fullName>
        <ecNumber evidence="4">2.5.1.54</ecNumber>
    </recommendedName>
</protein>
<keyword evidence="4" id="KW-0028">Amino-acid biosynthesis</keyword>
<keyword evidence="3" id="KW-0464">Manganese</keyword>
<evidence type="ECO:0000256" key="5">
    <source>
        <dbReference type="SAM" id="MobiDB-lite"/>
    </source>
</evidence>
<comment type="similarity">
    <text evidence="1 4">Belongs to the class-II DAHP synthase family.</text>
</comment>
<feature type="binding site" evidence="3">
    <location>
        <position position="110"/>
    </location>
    <ligand>
        <name>phosphoenolpyruvate</name>
        <dbReference type="ChEBI" id="CHEBI:58702"/>
    </ligand>
</feature>
<evidence type="ECO:0000313" key="6">
    <source>
        <dbReference type="EMBL" id="MBB6170947.1"/>
    </source>
</evidence>
<keyword evidence="3" id="KW-0170">Cobalt</keyword>
<feature type="binding site" evidence="3">
    <location>
        <position position="377"/>
    </location>
    <ligand>
        <name>Mn(2+)</name>
        <dbReference type="ChEBI" id="CHEBI:29035"/>
    </ligand>
</feature>
<proteinExistence type="inferred from homology"/>
<sequence>MTMSLSTTSHGTTATSAAQQPDWQDGDLLDHVRRRLRDLPGLTTEDEVGELERALAGAARGEALVLQGGDCAERFHDAVPDRVRRKLDHLQGLASVLRAGTGLGVVPVGRMAGQYAKPRSDPYETLPDGRRVPSYRGDAVNDPAADPVLRAADPTRLVDAYDCSRAVLGAVRASWAGRQAGERVYTAHELLLLPYEESLVRTGKRGDYAASTHFGWIGARTSAPDGAHVGLAASVHNPVGVKIGPRTSPAHAVELVRRLNPDAVPGRLTFIVRMGAEQLDSALPPLVEAVAAGGIPVVWLSDPMHGNTYRAPGGAKTRSLSAMRAETEAFVRVLREHRQWPAGLHLELTPDPVTECVDVPETATGRLVFPHYRSVCDPRLNPAQAEQLVHAFLRLL</sequence>
<dbReference type="Pfam" id="PF01474">
    <property type="entry name" value="DAHP_synth_2"/>
    <property type="match status" value="2"/>
</dbReference>
<feature type="binding site" evidence="3">
    <location>
        <position position="273"/>
    </location>
    <ligand>
        <name>phosphoenolpyruvate</name>
        <dbReference type="ChEBI" id="CHEBI:58702"/>
    </ligand>
</feature>
<feature type="binding site" evidence="3">
    <location>
        <position position="242"/>
    </location>
    <ligand>
        <name>phosphoenolpyruvate</name>
        <dbReference type="ChEBI" id="CHEBI:58702"/>
    </ligand>
</feature>
<feature type="binding site" evidence="3">
    <location>
        <position position="71"/>
    </location>
    <ligand>
        <name>Mn(2+)</name>
        <dbReference type="ChEBI" id="CHEBI:29035"/>
    </ligand>
</feature>